<dbReference type="OrthoDB" id="6935755at2"/>
<dbReference type="Gene3D" id="3.30.2020.10">
    <property type="entry name" value="NE0471-like N-terminal domain"/>
    <property type="match status" value="1"/>
</dbReference>
<dbReference type="InterPro" id="IPR036782">
    <property type="entry name" value="NE0471-like_N"/>
</dbReference>
<dbReference type="AlphaFoldDB" id="A0A5C8PAV3"/>
<gene>
    <name evidence="1" type="ORF">FHP25_34315</name>
</gene>
<evidence type="ECO:0000313" key="1">
    <source>
        <dbReference type="EMBL" id="TXL70500.1"/>
    </source>
</evidence>
<keyword evidence="2" id="KW-1185">Reference proteome</keyword>
<proteinExistence type="predicted"/>
<organism evidence="1 2">
    <name type="scientific">Vineibacter terrae</name>
    <dbReference type="NCBI Taxonomy" id="2586908"/>
    <lineage>
        <taxon>Bacteria</taxon>
        <taxon>Pseudomonadati</taxon>
        <taxon>Pseudomonadota</taxon>
        <taxon>Alphaproteobacteria</taxon>
        <taxon>Hyphomicrobiales</taxon>
        <taxon>Vineibacter</taxon>
    </lineage>
</organism>
<protein>
    <submittedName>
        <fullName evidence="1">DUF2442 domain-containing protein</fullName>
    </submittedName>
</protein>
<name>A0A5C8PAV3_9HYPH</name>
<dbReference type="EMBL" id="VDUZ01000058">
    <property type="protein sequence ID" value="TXL70500.1"/>
    <property type="molecule type" value="Genomic_DNA"/>
</dbReference>
<accession>A0A5C8PAV3</accession>
<comment type="caution">
    <text evidence="1">The sequence shown here is derived from an EMBL/GenBank/DDBJ whole genome shotgun (WGS) entry which is preliminary data.</text>
</comment>
<dbReference type="SUPFAM" id="SSF143880">
    <property type="entry name" value="NE0471 N-terminal domain-like"/>
    <property type="match status" value="1"/>
</dbReference>
<sequence length="91" mass="10022">MTSHRIARATPRRDFTVDIEWADGSRSTADLKPAIARGGMLADLGEPAVFLRRMFVHAEGESLAWEIFGQFVDFHADNLWAISHAAPAAAE</sequence>
<dbReference type="RefSeq" id="WP_147851522.1">
    <property type="nucleotide sequence ID" value="NZ_VDUZ01000058.1"/>
</dbReference>
<dbReference type="Proteomes" id="UP000321638">
    <property type="component" value="Unassembled WGS sequence"/>
</dbReference>
<evidence type="ECO:0000313" key="2">
    <source>
        <dbReference type="Proteomes" id="UP000321638"/>
    </source>
</evidence>
<reference evidence="1 2" key="1">
    <citation type="submission" date="2019-06" db="EMBL/GenBank/DDBJ databases">
        <title>New taxonomy in bacterial strain CC-CFT640, isolated from vineyard.</title>
        <authorList>
            <person name="Lin S.-Y."/>
            <person name="Tsai C.-F."/>
            <person name="Young C.-C."/>
        </authorList>
    </citation>
    <scope>NUCLEOTIDE SEQUENCE [LARGE SCALE GENOMIC DNA]</scope>
    <source>
        <strain evidence="1 2">CC-CFT640</strain>
    </source>
</reference>